<gene>
    <name evidence="2" type="ORF">HKBW3S34_02587</name>
</gene>
<dbReference type="EMBL" id="BLRZ01000490">
    <property type="protein sequence ID" value="GFP31666.1"/>
    <property type="molecule type" value="Genomic_DNA"/>
</dbReference>
<dbReference type="Gene3D" id="3.30.465.10">
    <property type="match status" value="1"/>
</dbReference>
<dbReference type="AlphaFoldDB" id="A0A6V8PL06"/>
<dbReference type="RefSeq" id="WP_176238406.1">
    <property type="nucleotide sequence ID" value="NZ_BLRZ01000490.1"/>
</dbReference>
<dbReference type="SUPFAM" id="SSF56176">
    <property type="entry name" value="FAD-binding/transporter-associated domain-like"/>
    <property type="match status" value="1"/>
</dbReference>
<name>A0A6V8PL06_9ACTN</name>
<organism evidence="2 3">
    <name type="scientific">Candidatus Hakubella thermalkaliphila</name>
    <dbReference type="NCBI Taxonomy" id="2754717"/>
    <lineage>
        <taxon>Bacteria</taxon>
        <taxon>Bacillati</taxon>
        <taxon>Actinomycetota</taxon>
        <taxon>Actinomycetota incertae sedis</taxon>
        <taxon>Candidatus Hakubellales</taxon>
        <taxon>Candidatus Hakubellaceae</taxon>
        <taxon>Candidatus Hakubella</taxon>
    </lineage>
</organism>
<keyword evidence="3" id="KW-1185">Reference proteome</keyword>
<evidence type="ECO:0000313" key="3">
    <source>
        <dbReference type="Proteomes" id="UP000588083"/>
    </source>
</evidence>
<dbReference type="SMART" id="SM01091">
    <property type="entry name" value="CorC_HlyC"/>
    <property type="match status" value="1"/>
</dbReference>
<evidence type="ECO:0000259" key="1">
    <source>
        <dbReference type="SMART" id="SM01091"/>
    </source>
</evidence>
<dbReference type="InterPro" id="IPR036318">
    <property type="entry name" value="FAD-bd_PCMH-like_sf"/>
</dbReference>
<protein>
    <recommendedName>
        <fullName evidence="1">Transporter-associated domain-containing protein</fullName>
    </recommendedName>
</protein>
<evidence type="ECO:0000313" key="2">
    <source>
        <dbReference type="EMBL" id="GFP31666.1"/>
    </source>
</evidence>
<comment type="caution">
    <text evidence="2">The sequence shown here is derived from an EMBL/GenBank/DDBJ whole genome shotgun (WGS) entry which is preliminary data.</text>
</comment>
<dbReference type="Proteomes" id="UP000588083">
    <property type="component" value="Unassembled WGS sequence"/>
</dbReference>
<reference evidence="2 3" key="1">
    <citation type="journal article" date="2020" name="Front. Microbiol.">
        <title>Single-cell genomics of novel Actinobacteria with the Wood-Ljungdahl pathway discovered in a serpentinizing system.</title>
        <authorList>
            <person name="Merino N."/>
            <person name="Kawai M."/>
            <person name="Boyd E.S."/>
            <person name="Colman D.R."/>
            <person name="McGlynn S.E."/>
            <person name="Nealson K.H."/>
            <person name="Kurokawa K."/>
            <person name="Hongoh Y."/>
        </authorList>
    </citation>
    <scope>NUCLEOTIDE SEQUENCE [LARGE SCALE GENOMIC DNA]</scope>
    <source>
        <strain evidence="2 3">S34</strain>
    </source>
</reference>
<dbReference type="Pfam" id="PF03471">
    <property type="entry name" value="CorC_HlyC"/>
    <property type="match status" value="1"/>
</dbReference>
<dbReference type="InterPro" id="IPR005170">
    <property type="entry name" value="Transptr-assoc_dom"/>
</dbReference>
<accession>A0A6V8PL06</accession>
<feature type="domain" description="Transporter-associated" evidence="1">
    <location>
        <begin position="5"/>
        <end position="67"/>
    </location>
</feature>
<dbReference type="GO" id="GO:0050660">
    <property type="term" value="F:flavin adenine dinucleotide binding"/>
    <property type="evidence" value="ECO:0007669"/>
    <property type="project" value="InterPro"/>
</dbReference>
<dbReference type="InterPro" id="IPR016169">
    <property type="entry name" value="FAD-bd_PCMH_sub2"/>
</dbReference>
<proteinExistence type="predicted"/>
<sequence length="67" mass="7858">MKLTEEYISYEDEEEWQEEFDTLAGFIYTKLGRFPKVGEVIGNDRLKIEVLEVKGRRISKVKIYLGG</sequence>